<dbReference type="EMBL" id="BDEQ01000001">
    <property type="protein sequence ID" value="GAT93886.1"/>
    <property type="molecule type" value="Genomic_DNA"/>
</dbReference>
<dbReference type="VEuPathDB" id="AmoebaDB:KM1_233450"/>
<feature type="transmembrane region" description="Helical" evidence="9">
    <location>
        <begin position="85"/>
        <end position="105"/>
    </location>
</feature>
<sequence>MNNPIKTLGKAYIGHLNEQTDKYKHYIEFDEWRYYFDVTVHSVIEHIIMVLFPLLFPTPWKPKCIKSDVNEFFLPSSYQRYATELYTPLVSGFTFVIFVGLWQGITNQFSPEHLGTLVLVLLIFINFQALIIHLTIQIGFEIDCDFRDFLFVIGMSIIPIFTSMLLSFFLFHIVSFIISLIIFFNYFIFSIRWYCGRYLLDPTSNGSSLQNSFFIISLIQTSISYFLYLLI</sequence>
<dbReference type="GO" id="GO:0015031">
    <property type="term" value="P:protein transport"/>
    <property type="evidence" value="ECO:0007669"/>
    <property type="project" value="UniProtKB-KW"/>
</dbReference>
<dbReference type="VEuPathDB" id="AmoebaDB:EHI5A_027200"/>
<evidence type="ECO:0000256" key="4">
    <source>
        <dbReference type="ARBA" id="ARBA00022824"/>
    </source>
</evidence>
<evidence type="ECO:0000256" key="2">
    <source>
        <dbReference type="ARBA" id="ARBA00022448"/>
    </source>
</evidence>
<dbReference type="PANTHER" id="PTHR14083">
    <property type="entry name" value="YIP1 INTERACTING FACTOR HOMOLOG YIF1 PROTEIN"/>
    <property type="match status" value="1"/>
</dbReference>
<evidence type="ECO:0000256" key="6">
    <source>
        <dbReference type="ARBA" id="ARBA00022989"/>
    </source>
</evidence>
<keyword evidence="2 9" id="KW-0813">Transport</keyword>
<protein>
    <recommendedName>
        <fullName evidence="9">Protein YIF1</fullName>
    </recommendedName>
</protein>
<feature type="transmembrane region" description="Helical" evidence="9">
    <location>
        <begin position="34"/>
        <end position="56"/>
    </location>
</feature>
<dbReference type="VEuPathDB" id="AmoebaDB:EHI_093980"/>
<gene>
    <name evidence="10" type="ORF">CL6EHI_093980</name>
</gene>
<dbReference type="Proteomes" id="UP000078387">
    <property type="component" value="Unassembled WGS sequence"/>
</dbReference>
<dbReference type="InterPro" id="IPR005578">
    <property type="entry name" value="Yif1_fam"/>
</dbReference>
<dbReference type="OMA" id="HIGFEID"/>
<comment type="subcellular location">
    <subcellularLocation>
        <location evidence="9">Endoplasmic reticulum membrane</location>
        <topology evidence="9">Multi-pass membrane protein</topology>
    </subcellularLocation>
    <subcellularLocation>
        <location evidence="9">Golgi apparatus membrane</location>
        <topology evidence="9">Multi-pass membrane protein</topology>
    </subcellularLocation>
</comment>
<feature type="transmembrane region" description="Helical" evidence="9">
    <location>
        <begin position="117"/>
        <end position="136"/>
    </location>
</feature>
<feature type="transmembrane region" description="Helical" evidence="9">
    <location>
        <begin position="176"/>
        <end position="200"/>
    </location>
</feature>
<comment type="caution">
    <text evidence="9">Lacks conserved residue(s) required for the propagation of feature annotation.</text>
</comment>
<keyword evidence="3 9" id="KW-0812">Transmembrane</keyword>
<keyword evidence="8 9" id="KW-0472">Membrane</keyword>
<dbReference type="GO" id="GO:0006888">
    <property type="term" value="P:endoplasmic reticulum to Golgi vesicle-mediated transport"/>
    <property type="evidence" value="ECO:0007669"/>
    <property type="project" value="UniProtKB-UniRule"/>
</dbReference>
<feature type="transmembrane region" description="Helical" evidence="9">
    <location>
        <begin position="212"/>
        <end position="230"/>
    </location>
</feature>
<dbReference type="Pfam" id="PF03878">
    <property type="entry name" value="YIF1"/>
    <property type="match status" value="1"/>
</dbReference>
<name>A0A5K1VS93_ENTHI</name>
<dbReference type="GO" id="GO:0000139">
    <property type="term" value="C:Golgi membrane"/>
    <property type="evidence" value="ECO:0007669"/>
    <property type="project" value="UniProtKB-SubCell"/>
</dbReference>
<evidence type="ECO:0000256" key="9">
    <source>
        <dbReference type="RuleBase" id="RU368073"/>
    </source>
</evidence>
<comment type="function">
    <text evidence="9">Has a role in transport between endoplasmic reticulum and Golgi.</text>
</comment>
<dbReference type="GO" id="GO:0005793">
    <property type="term" value="C:endoplasmic reticulum-Golgi intermediate compartment"/>
    <property type="evidence" value="ECO:0007669"/>
    <property type="project" value="UniProtKB-UniRule"/>
</dbReference>
<feature type="transmembrane region" description="Helical" evidence="9">
    <location>
        <begin position="148"/>
        <end position="170"/>
    </location>
</feature>
<dbReference type="AlphaFoldDB" id="A0A5K1VS93"/>
<evidence type="ECO:0000256" key="3">
    <source>
        <dbReference type="ARBA" id="ARBA00022692"/>
    </source>
</evidence>
<dbReference type="PANTHER" id="PTHR14083:SF0">
    <property type="entry name" value="YIP1D-INTERACTING FACTOR 1, ISOFORM C"/>
    <property type="match status" value="1"/>
</dbReference>
<dbReference type="GO" id="GO:0005789">
    <property type="term" value="C:endoplasmic reticulum membrane"/>
    <property type="evidence" value="ECO:0007669"/>
    <property type="project" value="UniProtKB-SubCell"/>
</dbReference>
<keyword evidence="7 9" id="KW-0333">Golgi apparatus</keyword>
<evidence type="ECO:0000313" key="10">
    <source>
        <dbReference type="EMBL" id="GAT93886.1"/>
    </source>
</evidence>
<comment type="caution">
    <text evidence="10">The sequence shown here is derived from an EMBL/GenBank/DDBJ whole genome shotgun (WGS) entry which is preliminary data.</text>
</comment>
<comment type="similarity">
    <text evidence="1 9">Belongs to the YIF1 family.</text>
</comment>
<reference evidence="10 11" key="1">
    <citation type="submission" date="2016-05" db="EMBL/GenBank/DDBJ databases">
        <title>First whole genome sequencing of Entamoeba histolytica HM1:IMSS-clone-6.</title>
        <authorList>
            <person name="Mukherjee Avik.K."/>
            <person name="Izumyama S."/>
            <person name="Nakada-Tsukui K."/>
            <person name="Nozaki T."/>
        </authorList>
    </citation>
    <scope>NUCLEOTIDE SEQUENCE [LARGE SCALE GENOMIC DNA]</scope>
    <source>
        <strain evidence="10 11">HM1:IMSS clone 6</strain>
    </source>
</reference>
<evidence type="ECO:0000256" key="7">
    <source>
        <dbReference type="ARBA" id="ARBA00023034"/>
    </source>
</evidence>
<evidence type="ECO:0000256" key="5">
    <source>
        <dbReference type="ARBA" id="ARBA00022927"/>
    </source>
</evidence>
<evidence type="ECO:0000256" key="8">
    <source>
        <dbReference type="ARBA" id="ARBA00023136"/>
    </source>
</evidence>
<keyword evidence="6 9" id="KW-1133">Transmembrane helix</keyword>
<organism evidence="10 11">
    <name type="scientific">Entamoeba histolytica</name>
    <dbReference type="NCBI Taxonomy" id="5759"/>
    <lineage>
        <taxon>Eukaryota</taxon>
        <taxon>Amoebozoa</taxon>
        <taxon>Evosea</taxon>
        <taxon>Archamoebae</taxon>
        <taxon>Mastigamoebida</taxon>
        <taxon>Entamoebidae</taxon>
        <taxon>Entamoeba</taxon>
    </lineage>
</organism>
<keyword evidence="4 9" id="KW-0256">Endoplasmic reticulum</keyword>
<proteinExistence type="inferred from homology"/>
<keyword evidence="5 9" id="KW-0653">Protein transport</keyword>
<evidence type="ECO:0000313" key="11">
    <source>
        <dbReference type="Proteomes" id="UP000078387"/>
    </source>
</evidence>
<evidence type="ECO:0000256" key="1">
    <source>
        <dbReference type="ARBA" id="ARBA00009727"/>
    </source>
</evidence>
<dbReference type="GO" id="GO:0030134">
    <property type="term" value="C:COPII-coated ER to Golgi transport vesicle"/>
    <property type="evidence" value="ECO:0007669"/>
    <property type="project" value="TreeGrafter"/>
</dbReference>
<accession>A0A5K1VS93</accession>